<dbReference type="PANTHER" id="PTHR42002:SF2">
    <property type="entry name" value="ANAEROBIC C4-DICARBOXYLATE TRANSPORTER DCUC-RELATED"/>
    <property type="match status" value="1"/>
</dbReference>
<evidence type="ECO:0000256" key="8">
    <source>
        <dbReference type="SAM" id="Phobius"/>
    </source>
</evidence>
<dbReference type="NCBIfam" id="NF037994">
    <property type="entry name" value="DcuC_1"/>
    <property type="match status" value="1"/>
</dbReference>
<evidence type="ECO:0000313" key="9">
    <source>
        <dbReference type="EMBL" id="STO97285.1"/>
    </source>
</evidence>
<dbReference type="GO" id="GO:0015556">
    <property type="term" value="F:C4-dicarboxylate transmembrane transporter activity"/>
    <property type="evidence" value="ECO:0007669"/>
    <property type="project" value="InterPro"/>
</dbReference>
<keyword evidence="6 8" id="KW-1133">Transmembrane helix</keyword>
<evidence type="ECO:0000256" key="5">
    <source>
        <dbReference type="ARBA" id="ARBA00022692"/>
    </source>
</evidence>
<feature type="transmembrane region" description="Helical" evidence="8">
    <location>
        <begin position="339"/>
        <end position="361"/>
    </location>
</feature>
<dbReference type="Proteomes" id="UP000254841">
    <property type="component" value="Unassembled WGS sequence"/>
</dbReference>
<feature type="transmembrane region" description="Helical" evidence="8">
    <location>
        <begin position="437"/>
        <end position="455"/>
    </location>
</feature>
<feature type="transmembrane region" description="Helical" evidence="8">
    <location>
        <begin position="141"/>
        <end position="169"/>
    </location>
</feature>
<evidence type="ECO:0000256" key="1">
    <source>
        <dbReference type="ARBA" id="ARBA00004651"/>
    </source>
</evidence>
<dbReference type="InterPro" id="IPR004669">
    <property type="entry name" value="C4_dicarb_anaerob_car"/>
</dbReference>
<dbReference type="NCBIfam" id="TIGR00771">
    <property type="entry name" value="DcuC"/>
    <property type="match status" value="1"/>
</dbReference>
<dbReference type="PANTHER" id="PTHR42002">
    <property type="entry name" value="ANAEROBIC C4-DICARBOXYLATE TRANSPORTER DCUC-RELATED"/>
    <property type="match status" value="1"/>
</dbReference>
<accession>A0A377J4R2</accession>
<dbReference type="EMBL" id="UGHV01000001">
    <property type="protein sequence ID" value="STO97285.1"/>
    <property type="molecule type" value="Genomic_DNA"/>
</dbReference>
<keyword evidence="7 8" id="KW-0472">Membrane</keyword>
<organism evidence="9 10">
    <name type="scientific">Helicobacter canis</name>
    <dbReference type="NCBI Taxonomy" id="29419"/>
    <lineage>
        <taxon>Bacteria</taxon>
        <taxon>Pseudomonadati</taxon>
        <taxon>Campylobacterota</taxon>
        <taxon>Epsilonproteobacteria</taxon>
        <taxon>Campylobacterales</taxon>
        <taxon>Helicobacteraceae</taxon>
        <taxon>Helicobacter</taxon>
    </lineage>
</organism>
<dbReference type="InterPro" id="IPR018385">
    <property type="entry name" value="C4_dicarb_anaerob_car-like"/>
</dbReference>
<feature type="transmembrane region" description="Helical" evidence="8">
    <location>
        <begin position="200"/>
        <end position="222"/>
    </location>
</feature>
<dbReference type="GO" id="GO:0005886">
    <property type="term" value="C:plasma membrane"/>
    <property type="evidence" value="ECO:0007669"/>
    <property type="project" value="UniProtKB-SubCell"/>
</dbReference>
<comment type="subcellular location">
    <subcellularLocation>
        <location evidence="1">Cell membrane</location>
        <topology evidence="1">Multi-pass membrane protein</topology>
    </subcellularLocation>
</comment>
<name>A0A377J4R2_9HELI</name>
<keyword evidence="3" id="KW-0813">Transport</keyword>
<feature type="transmembrane region" description="Helical" evidence="8">
    <location>
        <begin position="273"/>
        <end position="290"/>
    </location>
</feature>
<feature type="transmembrane region" description="Helical" evidence="8">
    <location>
        <begin position="368"/>
        <end position="387"/>
    </location>
</feature>
<protein>
    <submittedName>
        <fullName evidence="9">C4-dicarboxylate anaerobic carrier, putative</fullName>
    </submittedName>
</protein>
<dbReference type="Pfam" id="PF03606">
    <property type="entry name" value="DcuC"/>
    <property type="match status" value="1"/>
</dbReference>
<gene>
    <name evidence="9" type="primary">dcuD</name>
    <name evidence="9" type="ORF">NCTC12410_01110</name>
</gene>
<feature type="transmembrane region" description="Helical" evidence="8">
    <location>
        <begin position="27"/>
        <end position="51"/>
    </location>
</feature>
<keyword evidence="4" id="KW-1003">Cell membrane</keyword>
<evidence type="ECO:0000256" key="6">
    <source>
        <dbReference type="ARBA" id="ARBA00022989"/>
    </source>
</evidence>
<evidence type="ECO:0000313" key="10">
    <source>
        <dbReference type="Proteomes" id="UP000254841"/>
    </source>
</evidence>
<evidence type="ECO:0000256" key="4">
    <source>
        <dbReference type="ARBA" id="ARBA00022475"/>
    </source>
</evidence>
<evidence type="ECO:0000256" key="7">
    <source>
        <dbReference type="ARBA" id="ARBA00023136"/>
    </source>
</evidence>
<feature type="transmembrane region" description="Helical" evidence="8">
    <location>
        <begin position="302"/>
        <end position="327"/>
    </location>
</feature>
<keyword evidence="5 8" id="KW-0812">Transmembrane</keyword>
<feature type="transmembrane region" description="Helical" evidence="8">
    <location>
        <begin position="72"/>
        <end position="92"/>
    </location>
</feature>
<reference evidence="9 10" key="1">
    <citation type="submission" date="2018-06" db="EMBL/GenBank/DDBJ databases">
        <authorList>
            <consortium name="Pathogen Informatics"/>
            <person name="Doyle S."/>
        </authorList>
    </citation>
    <scope>NUCLEOTIDE SEQUENCE [LARGE SCALE GENOMIC DNA]</scope>
    <source>
        <strain evidence="9 10">NCTC12410</strain>
    </source>
</reference>
<proteinExistence type="inferred from homology"/>
<dbReference type="RefSeq" id="WP_181814203.1">
    <property type="nucleotide sequence ID" value="NZ_UGHV01000001.1"/>
</dbReference>
<feature type="transmembrane region" description="Helical" evidence="8">
    <location>
        <begin position="407"/>
        <end position="425"/>
    </location>
</feature>
<dbReference type="AlphaFoldDB" id="A0A377J4R2"/>
<evidence type="ECO:0000256" key="2">
    <source>
        <dbReference type="ARBA" id="ARBA00005275"/>
    </source>
</evidence>
<sequence>MSVLSIVLTLLVVVGTGYYVLKAYNPIFVLLFSGIVVLCGAFFLYGVAVPLPKNTPSQGVFLDVYKFLSATFAKTLSEVGLIIMSVAGFAAYMKHINASSKLAFVANAPLSKIKNKYLILSGTFVVGMMLKIVISSYAGLILLLLASIYPVLIALGIRPITAVSVLSLITLDYGPKDGNSINMAKMVGEPDNVVGLFLHYQIWSVVAYVVIIALVIPLYYAYVDKRDKAKLEAENVEIAEITNPQCPLFYILLPWLPIVLLFGTYFAGIKLDVVSANFIAISLCFLIEFIRHRDGKKVSEDIIVVLKAMAEIFVSVVSIIIAASVFAEGIKALGGLEVIVGYLASMGNIAVLLCIIVLSFLVFGITIIMGSGIAAFSAIGNIAANLAPKLGIKPIILVLPLEIASCLGRAASPIAGGILALAGFAKLEPLAIIKRTLPLLLLGMVINIIVAWSFTL</sequence>
<evidence type="ECO:0000256" key="3">
    <source>
        <dbReference type="ARBA" id="ARBA00022448"/>
    </source>
</evidence>
<comment type="similarity">
    <text evidence="2">Belongs to the DcuC/DcuD transporter (TC 2.A.61) family.</text>
</comment>
<feature type="transmembrane region" description="Helical" evidence="8">
    <location>
        <begin position="248"/>
        <end position="267"/>
    </location>
</feature>